<evidence type="ECO:0000256" key="1">
    <source>
        <dbReference type="SAM" id="MobiDB-lite"/>
    </source>
</evidence>
<evidence type="ECO:0000313" key="3">
    <source>
        <dbReference type="Proteomes" id="UP001270362"/>
    </source>
</evidence>
<protein>
    <submittedName>
        <fullName evidence="2">Uncharacterized protein</fullName>
    </submittedName>
</protein>
<sequence>MESQQPTSWVVIVAALFVGPKELGTNHCADTLKPAPGPRPQRQGSVGWLDGYGDHPHGCTLISHRPENQPIDRRPPTA</sequence>
<reference evidence="2" key="1">
    <citation type="journal article" date="2023" name="Mol. Phylogenet. Evol.">
        <title>Genome-scale phylogeny and comparative genomics of the fungal order Sordariales.</title>
        <authorList>
            <person name="Hensen N."/>
            <person name="Bonometti L."/>
            <person name="Westerberg I."/>
            <person name="Brannstrom I.O."/>
            <person name="Guillou S."/>
            <person name="Cros-Aarteil S."/>
            <person name="Calhoun S."/>
            <person name="Haridas S."/>
            <person name="Kuo A."/>
            <person name="Mondo S."/>
            <person name="Pangilinan J."/>
            <person name="Riley R."/>
            <person name="LaButti K."/>
            <person name="Andreopoulos B."/>
            <person name="Lipzen A."/>
            <person name="Chen C."/>
            <person name="Yan M."/>
            <person name="Daum C."/>
            <person name="Ng V."/>
            <person name="Clum A."/>
            <person name="Steindorff A."/>
            <person name="Ohm R.A."/>
            <person name="Martin F."/>
            <person name="Silar P."/>
            <person name="Natvig D.O."/>
            <person name="Lalanne C."/>
            <person name="Gautier V."/>
            <person name="Ament-Velasquez S.L."/>
            <person name="Kruys A."/>
            <person name="Hutchinson M.I."/>
            <person name="Powell A.J."/>
            <person name="Barry K."/>
            <person name="Miller A.N."/>
            <person name="Grigoriev I.V."/>
            <person name="Debuchy R."/>
            <person name="Gladieux P."/>
            <person name="Hiltunen Thoren M."/>
            <person name="Johannesson H."/>
        </authorList>
    </citation>
    <scope>NUCLEOTIDE SEQUENCE</scope>
    <source>
        <strain evidence="2">CBS 314.62</strain>
    </source>
</reference>
<accession>A0AAE0X9Y4</accession>
<gene>
    <name evidence="2" type="ORF">B0T22DRAFT_460128</name>
</gene>
<proteinExistence type="predicted"/>
<feature type="region of interest" description="Disordered" evidence="1">
    <location>
        <begin position="31"/>
        <end position="50"/>
    </location>
</feature>
<dbReference type="EMBL" id="JAULSO010000002">
    <property type="protein sequence ID" value="KAK3688723.1"/>
    <property type="molecule type" value="Genomic_DNA"/>
</dbReference>
<comment type="caution">
    <text evidence="2">The sequence shown here is derived from an EMBL/GenBank/DDBJ whole genome shotgun (WGS) entry which is preliminary data.</text>
</comment>
<feature type="compositionally biased region" description="Basic and acidic residues" evidence="1">
    <location>
        <begin position="64"/>
        <end position="78"/>
    </location>
</feature>
<dbReference type="AlphaFoldDB" id="A0AAE0X9Y4"/>
<keyword evidence="3" id="KW-1185">Reference proteome</keyword>
<evidence type="ECO:0000313" key="2">
    <source>
        <dbReference type="EMBL" id="KAK3688723.1"/>
    </source>
</evidence>
<reference evidence="2" key="2">
    <citation type="submission" date="2023-06" db="EMBL/GenBank/DDBJ databases">
        <authorList>
            <consortium name="Lawrence Berkeley National Laboratory"/>
            <person name="Haridas S."/>
            <person name="Hensen N."/>
            <person name="Bonometti L."/>
            <person name="Westerberg I."/>
            <person name="Brannstrom I.O."/>
            <person name="Guillou S."/>
            <person name="Cros-Aarteil S."/>
            <person name="Calhoun S."/>
            <person name="Kuo A."/>
            <person name="Mondo S."/>
            <person name="Pangilinan J."/>
            <person name="Riley R."/>
            <person name="Labutti K."/>
            <person name="Andreopoulos B."/>
            <person name="Lipzen A."/>
            <person name="Chen C."/>
            <person name="Yanf M."/>
            <person name="Daum C."/>
            <person name="Ng V."/>
            <person name="Clum A."/>
            <person name="Steindorff A."/>
            <person name="Ohm R."/>
            <person name="Martin F."/>
            <person name="Silar P."/>
            <person name="Natvig D."/>
            <person name="Lalanne C."/>
            <person name="Gautier V."/>
            <person name="Ament-Velasquez S.L."/>
            <person name="Kruys A."/>
            <person name="Hutchinson M.I."/>
            <person name="Powell A.J."/>
            <person name="Barry K."/>
            <person name="Miller A.N."/>
            <person name="Grigoriev I.V."/>
            <person name="Debuchy R."/>
            <person name="Gladieux P."/>
            <person name="Thoren M.H."/>
            <person name="Johannesson H."/>
        </authorList>
    </citation>
    <scope>NUCLEOTIDE SEQUENCE</scope>
    <source>
        <strain evidence="2">CBS 314.62</strain>
    </source>
</reference>
<feature type="region of interest" description="Disordered" evidence="1">
    <location>
        <begin position="57"/>
        <end position="78"/>
    </location>
</feature>
<name>A0AAE0X9Y4_9PEZI</name>
<organism evidence="2 3">
    <name type="scientific">Podospora appendiculata</name>
    <dbReference type="NCBI Taxonomy" id="314037"/>
    <lineage>
        <taxon>Eukaryota</taxon>
        <taxon>Fungi</taxon>
        <taxon>Dikarya</taxon>
        <taxon>Ascomycota</taxon>
        <taxon>Pezizomycotina</taxon>
        <taxon>Sordariomycetes</taxon>
        <taxon>Sordariomycetidae</taxon>
        <taxon>Sordariales</taxon>
        <taxon>Podosporaceae</taxon>
        <taxon>Podospora</taxon>
    </lineage>
</organism>
<dbReference type="Proteomes" id="UP001270362">
    <property type="component" value="Unassembled WGS sequence"/>
</dbReference>